<accession>A0ABS3L7P4</accession>
<reference evidence="11 12" key="1">
    <citation type="submission" date="2021-03" db="EMBL/GenBank/DDBJ databases">
        <title>Enterococcal diversity collection.</title>
        <authorList>
            <person name="Gilmore M.S."/>
            <person name="Schwartzman J."/>
            <person name="Van Tyne D."/>
            <person name="Martin M."/>
            <person name="Earl A.M."/>
            <person name="Manson A.L."/>
            <person name="Straub T."/>
            <person name="Salamzade R."/>
            <person name="Saavedra J."/>
            <person name="Lebreton F."/>
            <person name="Prichula J."/>
            <person name="Schaufler K."/>
            <person name="Gaca A."/>
            <person name="Sgardioli B."/>
            <person name="Wagenaar J."/>
            <person name="Strong T."/>
        </authorList>
    </citation>
    <scope>NUCLEOTIDE SEQUENCE [LARGE SCALE GENOMIC DNA]</scope>
    <source>
        <strain evidence="11 12">669A</strain>
    </source>
</reference>
<evidence type="ECO:0000256" key="3">
    <source>
        <dbReference type="ARBA" id="ARBA00012206"/>
    </source>
</evidence>
<dbReference type="EMBL" id="JAFREM010000010">
    <property type="protein sequence ID" value="MBO1305654.1"/>
    <property type="molecule type" value="Genomic_DNA"/>
</dbReference>
<protein>
    <recommendedName>
        <fullName evidence="4 10">Phosphate propanoyltransferase</fullName>
        <ecNumber evidence="3 10">2.3.1.222</ecNumber>
    </recommendedName>
</protein>
<sequence>MNRTKFSDEQLLAVAQQLLSQINQKQEQSAEKKIPVGISNRHIHLCQQDLETLFGKGFELTRKNYLSQPGQFAAAQTVTVVGLKGTIHNVRVLGPVRSESQLEISRSDSFQLGIKAPTNESGDLTNAGSALIVGPIGSVQLKQNVIIAKRHIHMTPEDAQRFEVVQGDAVAIKTVGERQAVFYNTLVRISDRYRLECHLDTDEANAAGLANKNTFVEIVKDN</sequence>
<name>A0ABS3L7P4_9ENTE</name>
<proteinExistence type="inferred from homology"/>
<comment type="catalytic activity">
    <reaction evidence="9 10">
        <text>propanoyl-CoA + phosphate = propanoyl phosphate + CoA</text>
        <dbReference type="Rhea" id="RHEA:28046"/>
        <dbReference type="ChEBI" id="CHEBI:43474"/>
        <dbReference type="ChEBI" id="CHEBI:57287"/>
        <dbReference type="ChEBI" id="CHEBI:57392"/>
        <dbReference type="ChEBI" id="CHEBI:58933"/>
        <dbReference type="EC" id="2.3.1.222"/>
    </reaction>
</comment>
<dbReference type="NCBIfam" id="NF011652">
    <property type="entry name" value="PRK15070.1"/>
    <property type="match status" value="1"/>
</dbReference>
<comment type="cofactor">
    <cofactor evidence="1">
        <name>Zn(2+)</name>
        <dbReference type="ChEBI" id="CHEBI:29105"/>
    </cofactor>
</comment>
<comment type="caution">
    <text evidence="11">The sequence shown here is derived from an EMBL/GenBank/DDBJ whole genome shotgun (WGS) entry which is preliminary data.</text>
</comment>
<keyword evidence="6" id="KW-0479">Metal-binding</keyword>
<evidence type="ECO:0000256" key="8">
    <source>
        <dbReference type="ARBA" id="ARBA00023315"/>
    </source>
</evidence>
<keyword evidence="5 10" id="KW-0808">Transferase</keyword>
<keyword evidence="7" id="KW-0862">Zinc</keyword>
<comment type="similarity">
    <text evidence="2 10">Belongs to the PduL family.</text>
</comment>
<evidence type="ECO:0000256" key="9">
    <source>
        <dbReference type="ARBA" id="ARBA00047589"/>
    </source>
</evidence>
<evidence type="ECO:0000256" key="10">
    <source>
        <dbReference type="PIRNR" id="PIRNR010130"/>
    </source>
</evidence>
<gene>
    <name evidence="11" type="ORF">JZO70_05755</name>
</gene>
<evidence type="ECO:0000256" key="1">
    <source>
        <dbReference type="ARBA" id="ARBA00001947"/>
    </source>
</evidence>
<comment type="function">
    <text evidence="10">Involved in 1,2-propanediol (1,2-PD) degradation by catalyzing the conversion of propanoyl-CoA to propanoyl-phosphate.</text>
</comment>
<keyword evidence="8 10" id="KW-0012">Acyltransferase</keyword>
<dbReference type="Proteomes" id="UP000664601">
    <property type="component" value="Unassembled WGS sequence"/>
</dbReference>
<keyword evidence="12" id="KW-1185">Reference proteome</keyword>
<evidence type="ECO:0000256" key="6">
    <source>
        <dbReference type="ARBA" id="ARBA00022723"/>
    </source>
</evidence>
<dbReference type="EC" id="2.3.1.222" evidence="3 10"/>
<dbReference type="PANTHER" id="PTHR39453:SF1">
    <property type="entry name" value="PHOSPHATE PROPANOYLTRANSFERASE"/>
    <property type="match status" value="1"/>
</dbReference>
<evidence type="ECO:0000256" key="7">
    <source>
        <dbReference type="ARBA" id="ARBA00022833"/>
    </source>
</evidence>
<comment type="pathway">
    <text evidence="10">Polyol metabolism; 1,2-propanediol degradation.</text>
</comment>
<evidence type="ECO:0000256" key="2">
    <source>
        <dbReference type="ARBA" id="ARBA00007342"/>
    </source>
</evidence>
<dbReference type="PANTHER" id="PTHR39453">
    <property type="entry name" value="PHOSPHATE PROPANOYLTRANSFERASE"/>
    <property type="match status" value="1"/>
</dbReference>
<evidence type="ECO:0000256" key="4">
    <source>
        <dbReference type="ARBA" id="ARBA00020837"/>
    </source>
</evidence>
<dbReference type="Pfam" id="PF06130">
    <property type="entry name" value="PTAC"/>
    <property type="match status" value="1"/>
</dbReference>
<evidence type="ECO:0000256" key="5">
    <source>
        <dbReference type="ARBA" id="ARBA00022679"/>
    </source>
</evidence>
<organism evidence="11 12">
    <name type="scientific">Candidatus Enterococcus moelleringii</name>
    <dbReference type="NCBI Taxonomy" id="2815325"/>
    <lineage>
        <taxon>Bacteria</taxon>
        <taxon>Bacillati</taxon>
        <taxon>Bacillota</taxon>
        <taxon>Bacilli</taxon>
        <taxon>Lactobacillales</taxon>
        <taxon>Enterococcaceae</taxon>
        <taxon>Enterococcus</taxon>
    </lineage>
</organism>
<evidence type="ECO:0000313" key="11">
    <source>
        <dbReference type="EMBL" id="MBO1305654.1"/>
    </source>
</evidence>
<dbReference type="PIRSF" id="PIRSF010130">
    <property type="entry name" value="PduL"/>
    <property type="match status" value="1"/>
</dbReference>
<dbReference type="RefSeq" id="WP_207672597.1">
    <property type="nucleotide sequence ID" value="NZ_JAFREM010000010.1"/>
</dbReference>
<evidence type="ECO:0000313" key="12">
    <source>
        <dbReference type="Proteomes" id="UP000664601"/>
    </source>
</evidence>
<dbReference type="InterPro" id="IPR008300">
    <property type="entry name" value="PTAC"/>
</dbReference>